<reference evidence="1" key="1">
    <citation type="submission" date="2021-01" db="EMBL/GenBank/DDBJ databases">
        <authorList>
            <person name="Kaushik A."/>
        </authorList>
    </citation>
    <scope>NUCLEOTIDE SEQUENCE</scope>
    <source>
        <strain evidence="1">AG2-2IIIB</strain>
    </source>
</reference>
<feature type="non-terminal residue" evidence="1">
    <location>
        <position position="1"/>
    </location>
</feature>
<evidence type="ECO:0000313" key="1">
    <source>
        <dbReference type="EMBL" id="CAE6436024.1"/>
    </source>
</evidence>
<protein>
    <submittedName>
        <fullName evidence="1">Uncharacterized protein</fullName>
    </submittedName>
</protein>
<organism evidence="1 2">
    <name type="scientific">Rhizoctonia solani</name>
    <dbReference type="NCBI Taxonomy" id="456999"/>
    <lineage>
        <taxon>Eukaryota</taxon>
        <taxon>Fungi</taxon>
        <taxon>Dikarya</taxon>
        <taxon>Basidiomycota</taxon>
        <taxon>Agaricomycotina</taxon>
        <taxon>Agaricomycetes</taxon>
        <taxon>Cantharellales</taxon>
        <taxon>Ceratobasidiaceae</taxon>
        <taxon>Rhizoctonia</taxon>
    </lineage>
</organism>
<gene>
    <name evidence="1" type="ORF">RDB_LOCUS69753</name>
</gene>
<accession>A0A8H2XTH2</accession>
<sequence length="136" mass="14826">YPRSSPTVVDHSEMYFPAIATSFRLLVKCFVKPSIPLSSVSKLSTIASTTSIINAVMKSVETTEEAAQRLVEALPKADRILGVEKVMDDVEKTIAETIEKSESIGNMETIAFQAFQSLPDSSKVQVECVSKEGVLQ</sequence>
<dbReference type="AlphaFoldDB" id="A0A8H2XTH2"/>
<evidence type="ECO:0000313" key="2">
    <source>
        <dbReference type="Proteomes" id="UP000663843"/>
    </source>
</evidence>
<comment type="caution">
    <text evidence="1">The sequence shown here is derived from an EMBL/GenBank/DDBJ whole genome shotgun (WGS) entry which is preliminary data.</text>
</comment>
<proteinExistence type="predicted"/>
<dbReference type="Proteomes" id="UP000663843">
    <property type="component" value="Unassembled WGS sequence"/>
</dbReference>
<dbReference type="EMBL" id="CAJMWT010002205">
    <property type="protein sequence ID" value="CAE6436024.1"/>
    <property type="molecule type" value="Genomic_DNA"/>
</dbReference>
<name>A0A8H2XTH2_9AGAM</name>